<dbReference type="InterPro" id="IPR011250">
    <property type="entry name" value="OMP/PagP_B-barrel"/>
</dbReference>
<gene>
    <name evidence="2" type="ORF">HK414_05555</name>
</gene>
<reference evidence="2 3" key="1">
    <citation type="submission" date="2020-05" db="EMBL/GenBank/DDBJ databases">
        <title>Ramlibacter rhizophilus sp. nov., isolated from rhizosphere soil of national flower Mugunghwa from South Korea.</title>
        <authorList>
            <person name="Zheng-Fei Y."/>
            <person name="Huan T."/>
        </authorList>
    </citation>
    <scope>NUCLEOTIDE SEQUENCE [LARGE SCALE GENOMIC DNA]</scope>
    <source>
        <strain evidence="2 3">H242</strain>
    </source>
</reference>
<evidence type="ECO:0000313" key="2">
    <source>
        <dbReference type="EMBL" id="QJW83699.1"/>
    </source>
</evidence>
<accession>A0ABX6P0T6</accession>
<comment type="subcellular location">
    <subcellularLocation>
        <location evidence="1">Cell outer membrane</location>
    </subcellularLocation>
</comment>
<keyword evidence="3" id="KW-1185">Reference proteome</keyword>
<dbReference type="Proteomes" id="UP000500826">
    <property type="component" value="Chromosome"/>
</dbReference>
<dbReference type="EMBL" id="CP053418">
    <property type="protein sequence ID" value="QJW83699.1"/>
    <property type="molecule type" value="Genomic_DNA"/>
</dbReference>
<evidence type="ECO:0000256" key="1">
    <source>
        <dbReference type="ARBA" id="ARBA00004442"/>
    </source>
</evidence>
<evidence type="ECO:0008006" key="4">
    <source>
        <dbReference type="Google" id="ProtNLM"/>
    </source>
</evidence>
<dbReference type="SUPFAM" id="SSF56925">
    <property type="entry name" value="OMPA-like"/>
    <property type="match status" value="1"/>
</dbReference>
<sequence>MQAGNATLRAPLAEDVGIYGRFGTASRAASPARFGTAEGTGLSYGLGVSWDFSPRASATLGWDSYDFRTLTGERELRATSLGLQWRY</sequence>
<organism evidence="2 3">
    <name type="scientific">Ramlibacter terrae</name>
    <dbReference type="NCBI Taxonomy" id="2732511"/>
    <lineage>
        <taxon>Bacteria</taxon>
        <taxon>Pseudomonadati</taxon>
        <taxon>Pseudomonadota</taxon>
        <taxon>Betaproteobacteria</taxon>
        <taxon>Burkholderiales</taxon>
        <taxon>Comamonadaceae</taxon>
        <taxon>Ramlibacter</taxon>
    </lineage>
</organism>
<name>A0ABX6P0T6_9BURK</name>
<evidence type="ECO:0000313" key="3">
    <source>
        <dbReference type="Proteomes" id="UP000500826"/>
    </source>
</evidence>
<dbReference type="Gene3D" id="2.40.160.20">
    <property type="match status" value="1"/>
</dbReference>
<protein>
    <recommendedName>
        <fullName evidence="4">Outer membrane protein beta-barrel domain-containing protein</fullName>
    </recommendedName>
</protein>
<proteinExistence type="predicted"/>